<dbReference type="RefSeq" id="WP_206683880.1">
    <property type="nucleotide sequence ID" value="NZ_JACOAF010000016.1"/>
</dbReference>
<gene>
    <name evidence="1" type="ORF">H7U12_05800</name>
</gene>
<dbReference type="EMBL" id="JACOAF010000016">
    <property type="protein sequence ID" value="MBC3539185.1"/>
    <property type="molecule type" value="Genomic_DNA"/>
</dbReference>
<reference evidence="1 2" key="1">
    <citation type="journal article" date="2019" name="Int. J. Syst. Evol. Microbiol.">
        <title>Rufibacter sediminis sp. nov., isolated from freshwater lake sediment.</title>
        <authorList>
            <person name="Qu J.H."/>
            <person name="Zhang L.J."/>
            <person name="Fu Y.H."/>
            <person name="Li H.F."/>
        </authorList>
    </citation>
    <scope>NUCLEOTIDE SEQUENCE [LARGE SCALE GENOMIC DNA]</scope>
    <source>
        <strain evidence="1 2">H-1</strain>
    </source>
</reference>
<organism evidence="1 2">
    <name type="scientific">Rufibacter sediminis</name>
    <dbReference type="NCBI Taxonomy" id="2762756"/>
    <lineage>
        <taxon>Bacteria</taxon>
        <taxon>Pseudomonadati</taxon>
        <taxon>Bacteroidota</taxon>
        <taxon>Cytophagia</taxon>
        <taxon>Cytophagales</taxon>
        <taxon>Hymenobacteraceae</taxon>
        <taxon>Rufibacter</taxon>
    </lineage>
</organism>
<evidence type="ECO:0000313" key="2">
    <source>
        <dbReference type="Proteomes" id="UP000659698"/>
    </source>
</evidence>
<name>A0ABR6VPU5_9BACT</name>
<comment type="caution">
    <text evidence="1">The sequence shown here is derived from an EMBL/GenBank/DDBJ whole genome shotgun (WGS) entry which is preliminary data.</text>
</comment>
<proteinExistence type="predicted"/>
<keyword evidence="2" id="KW-1185">Reference proteome</keyword>
<protein>
    <submittedName>
        <fullName evidence="1">Uncharacterized protein</fullName>
    </submittedName>
</protein>
<evidence type="ECO:0000313" key="1">
    <source>
        <dbReference type="EMBL" id="MBC3539185.1"/>
    </source>
</evidence>
<dbReference type="Proteomes" id="UP000659698">
    <property type="component" value="Unassembled WGS sequence"/>
</dbReference>
<sequence length="63" mass="7229">MLLLTWLAVGAGALLRLFHWVDNRALWRDELYLAASLVRRGFWELATGPLAYEQKAPLGFLWA</sequence>
<accession>A0ABR6VPU5</accession>
<feature type="non-terminal residue" evidence="1">
    <location>
        <position position="63"/>
    </location>
</feature>